<reference evidence="8 9" key="1">
    <citation type="submission" date="2020-08" db="EMBL/GenBank/DDBJ databases">
        <title>Genomic Encyclopedia of Type Strains, Phase IV (KMG-IV): sequencing the most valuable type-strain genomes for metagenomic binning, comparative biology and taxonomic classification.</title>
        <authorList>
            <person name="Goeker M."/>
        </authorList>
    </citation>
    <scope>NUCLEOTIDE SEQUENCE [LARGE SCALE GENOMIC DNA]</scope>
    <source>
        <strain evidence="8 9">DSM 23240</strain>
    </source>
</reference>
<evidence type="ECO:0000256" key="3">
    <source>
        <dbReference type="ARBA" id="ARBA00022741"/>
    </source>
</evidence>
<dbReference type="EMBL" id="JACHHQ010000001">
    <property type="protein sequence ID" value="MBB5198267.1"/>
    <property type="molecule type" value="Genomic_DNA"/>
</dbReference>
<dbReference type="InterPro" id="IPR029056">
    <property type="entry name" value="Ribokinase-like"/>
</dbReference>
<evidence type="ECO:0000313" key="9">
    <source>
        <dbReference type="Proteomes" id="UP000571084"/>
    </source>
</evidence>
<dbReference type="Gene3D" id="3.20.20.70">
    <property type="entry name" value="Aldolase class I"/>
    <property type="match status" value="1"/>
</dbReference>
<evidence type="ECO:0000259" key="6">
    <source>
        <dbReference type="Pfam" id="PF00294"/>
    </source>
</evidence>
<organism evidence="8 9">
    <name type="scientific">Glaciimonas immobilis</name>
    <dbReference type="NCBI Taxonomy" id="728004"/>
    <lineage>
        <taxon>Bacteria</taxon>
        <taxon>Pseudomonadati</taxon>
        <taxon>Pseudomonadota</taxon>
        <taxon>Betaproteobacteria</taxon>
        <taxon>Burkholderiales</taxon>
        <taxon>Oxalobacteraceae</taxon>
        <taxon>Glaciimonas</taxon>
    </lineage>
</organism>
<sequence>MTTSSVASATLFEPDRARDIICLGRLGVDLYAQQIGARLEDVTSFAKYLGGSSANIAFGCARLGLKSAMLARVGNEHNGQFLTNALAAEGCDVSHIKIDPDRLTAMVMLGLKDKETFPLIFYRENCADMALAQEDIDESFIASSKALLITGTHFSTANVHRTSSLALDYAHRHNVRTVLDIDYRPVLWGLTDKGDGETRFIADQSVTAHLQAILPKFDLVAGTEEEFMIAGGGSDIIASLQAVRAVSHATLVVKRGPLGCAVIRGPIPASLDVAFNYQGARVEVLNVLGAGDAFLSGFLKGWLNGDDDETCCRYANACGALVVSRHACAPAMPTPVELAYFLANSDRLQRPDLDAHLTRLHRVTTPRRAWNEVNVFAFDHRNQFFELARESGAAESRLSALKCLLVEAVAETEQALGLQGKIGVLIDDRYGQDALNAATGRGWWVGRTVEMPLSNPLQFDYGRSIGSHLISWPKEHVVKCLVQFHPDDTVENRLEQEAQIRALYDAVQISGHELLLEIIPPKSMPIADNTVMRAIKRLYNLGIYPEWWKLASMSPAQWAEIDFLIAERDPYCRGVVLLGLNASVAELAHGFLASKDSKTCRGFMVGRTIFHAPARRWLQGEIDDASLIAEVRTIFERLIGVWRESRGSAQQSPRTVLTGLVAEQNLEHLA</sequence>
<comment type="caution">
    <text evidence="8">The sequence shown here is derived from an EMBL/GenBank/DDBJ whole genome shotgun (WGS) entry which is preliminary data.</text>
</comment>
<proteinExistence type="inferred from homology"/>
<evidence type="ECO:0000256" key="1">
    <source>
        <dbReference type="ARBA" id="ARBA00010688"/>
    </source>
</evidence>
<evidence type="ECO:0000256" key="4">
    <source>
        <dbReference type="ARBA" id="ARBA00022777"/>
    </source>
</evidence>
<dbReference type="Pfam" id="PF00294">
    <property type="entry name" value="PfkB"/>
    <property type="match status" value="1"/>
</dbReference>
<dbReference type="AlphaFoldDB" id="A0A840RJ99"/>
<dbReference type="GO" id="GO:0005524">
    <property type="term" value="F:ATP binding"/>
    <property type="evidence" value="ECO:0007669"/>
    <property type="project" value="UniProtKB-KW"/>
</dbReference>
<feature type="domain" description="DUF2090" evidence="7">
    <location>
        <begin position="337"/>
        <end position="645"/>
    </location>
</feature>
<name>A0A840RJ99_9BURK</name>
<dbReference type="PANTHER" id="PTHR43085:SF49">
    <property type="entry name" value="5-DEHYDRO-2-DEOXYGLUCONOKINASE"/>
    <property type="match status" value="1"/>
</dbReference>
<dbReference type="InterPro" id="IPR030830">
    <property type="entry name" value="Myo_inos_IolC"/>
</dbReference>
<dbReference type="InterPro" id="IPR002173">
    <property type="entry name" value="Carboh/pur_kinase_PfkB_CS"/>
</dbReference>
<dbReference type="PROSITE" id="PS00584">
    <property type="entry name" value="PFKB_KINASES_2"/>
    <property type="match status" value="1"/>
</dbReference>
<evidence type="ECO:0000256" key="2">
    <source>
        <dbReference type="ARBA" id="ARBA00022679"/>
    </source>
</evidence>
<evidence type="ECO:0000313" key="8">
    <source>
        <dbReference type="EMBL" id="MBB5198267.1"/>
    </source>
</evidence>
<dbReference type="GO" id="GO:0047590">
    <property type="term" value="F:5-dehydro-2-deoxygluconokinase activity"/>
    <property type="evidence" value="ECO:0007669"/>
    <property type="project" value="UniProtKB-EC"/>
</dbReference>
<evidence type="ECO:0000256" key="5">
    <source>
        <dbReference type="ARBA" id="ARBA00022840"/>
    </source>
</evidence>
<keyword evidence="5" id="KW-0067">ATP-binding</keyword>
<dbReference type="InterPro" id="IPR023314">
    <property type="entry name" value="Myo_inos_IolC-like_sf"/>
</dbReference>
<comment type="similarity">
    <text evidence="1">Belongs to the carbohydrate kinase PfkB family.</text>
</comment>
<dbReference type="Gene3D" id="3.40.1190.20">
    <property type="match status" value="1"/>
</dbReference>
<dbReference type="InterPro" id="IPR011611">
    <property type="entry name" value="PfkB_dom"/>
</dbReference>
<keyword evidence="2 8" id="KW-0808">Transferase</keyword>
<dbReference type="Gene3D" id="2.20.150.10">
    <property type="entry name" value="putative 5-dehydro-2- deoxygluconokinase"/>
    <property type="match status" value="1"/>
</dbReference>
<keyword evidence="9" id="KW-1185">Reference proteome</keyword>
<keyword evidence="4 8" id="KW-0418">Kinase</keyword>
<dbReference type="SUPFAM" id="SSF53613">
    <property type="entry name" value="Ribokinase-like"/>
    <property type="match status" value="1"/>
</dbReference>
<dbReference type="CDD" id="cd01166">
    <property type="entry name" value="KdgK"/>
    <property type="match status" value="1"/>
</dbReference>
<gene>
    <name evidence="8" type="ORF">HNR39_000077</name>
</gene>
<dbReference type="InterPro" id="IPR018659">
    <property type="entry name" value="DUF2090"/>
</dbReference>
<dbReference type="RefSeq" id="WP_168052157.1">
    <property type="nucleotide sequence ID" value="NZ_JAAOZT010000002.1"/>
</dbReference>
<dbReference type="PANTHER" id="PTHR43085">
    <property type="entry name" value="HEXOKINASE FAMILY MEMBER"/>
    <property type="match status" value="1"/>
</dbReference>
<dbReference type="InterPro" id="IPR013785">
    <property type="entry name" value="Aldolase_TIM"/>
</dbReference>
<dbReference type="EC" id="2.7.1.92" evidence="8"/>
<dbReference type="Proteomes" id="UP000571084">
    <property type="component" value="Unassembled WGS sequence"/>
</dbReference>
<keyword evidence="3" id="KW-0547">Nucleotide-binding</keyword>
<feature type="domain" description="Carbohydrate kinase PfkB" evidence="6">
    <location>
        <begin position="19"/>
        <end position="334"/>
    </location>
</feature>
<dbReference type="InterPro" id="IPR050306">
    <property type="entry name" value="PfkB_Carbo_kinase"/>
</dbReference>
<dbReference type="Pfam" id="PF09863">
    <property type="entry name" value="DUF2090"/>
    <property type="match status" value="1"/>
</dbReference>
<protein>
    <submittedName>
        <fullName evidence="8">5-dehydro-2-deoxygluconokinase</fullName>
        <ecNumber evidence="8">2.7.1.92</ecNumber>
    </submittedName>
</protein>
<evidence type="ECO:0000259" key="7">
    <source>
        <dbReference type="Pfam" id="PF09863"/>
    </source>
</evidence>
<accession>A0A840RJ99</accession>
<dbReference type="NCBIfam" id="TIGR04382">
    <property type="entry name" value="myo_inos_iolC_N"/>
    <property type="match status" value="1"/>
</dbReference>